<name>A0ABQ2SB12_9DEIO</name>
<protein>
    <recommendedName>
        <fullName evidence="5">Integrase</fullName>
    </recommendedName>
</protein>
<dbReference type="Gene3D" id="1.10.150.130">
    <property type="match status" value="1"/>
</dbReference>
<dbReference type="EMBL" id="BMQN01000015">
    <property type="protein sequence ID" value="GGS05532.1"/>
    <property type="molecule type" value="Genomic_DNA"/>
</dbReference>
<keyword evidence="2" id="KW-0233">DNA recombination</keyword>
<keyword evidence="1" id="KW-0238">DNA-binding</keyword>
<dbReference type="InterPro" id="IPR011010">
    <property type="entry name" value="DNA_brk_join_enz"/>
</dbReference>
<evidence type="ECO:0000313" key="4">
    <source>
        <dbReference type="Proteomes" id="UP000644548"/>
    </source>
</evidence>
<dbReference type="Proteomes" id="UP000644548">
    <property type="component" value="Unassembled WGS sequence"/>
</dbReference>
<evidence type="ECO:0000313" key="3">
    <source>
        <dbReference type="EMBL" id="GGS05532.1"/>
    </source>
</evidence>
<dbReference type="InterPro" id="IPR013762">
    <property type="entry name" value="Integrase-like_cat_sf"/>
</dbReference>
<accession>A0ABQ2SB12</accession>
<comment type="caution">
    <text evidence="3">The sequence shown here is derived from an EMBL/GenBank/DDBJ whole genome shotgun (WGS) entry which is preliminary data.</text>
</comment>
<dbReference type="Gene3D" id="1.10.443.10">
    <property type="entry name" value="Intergrase catalytic core"/>
    <property type="match status" value="1"/>
</dbReference>
<organism evidence="3 4">
    <name type="scientific">Deinococcus sedimenti</name>
    <dbReference type="NCBI Taxonomy" id="1867090"/>
    <lineage>
        <taxon>Bacteria</taxon>
        <taxon>Thermotogati</taxon>
        <taxon>Deinococcota</taxon>
        <taxon>Deinococci</taxon>
        <taxon>Deinococcales</taxon>
        <taxon>Deinococcaceae</taxon>
        <taxon>Deinococcus</taxon>
    </lineage>
</organism>
<proteinExistence type="predicted"/>
<dbReference type="InterPro" id="IPR010998">
    <property type="entry name" value="Integrase_recombinase_N"/>
</dbReference>
<gene>
    <name evidence="3" type="ORF">GCM10008960_35030</name>
</gene>
<reference evidence="4" key="1">
    <citation type="journal article" date="2019" name="Int. J. Syst. Evol. Microbiol.">
        <title>The Global Catalogue of Microorganisms (GCM) 10K type strain sequencing project: providing services to taxonomists for standard genome sequencing and annotation.</title>
        <authorList>
            <consortium name="The Broad Institute Genomics Platform"/>
            <consortium name="The Broad Institute Genome Sequencing Center for Infectious Disease"/>
            <person name="Wu L."/>
            <person name="Ma J."/>
        </authorList>
    </citation>
    <scope>NUCLEOTIDE SEQUENCE [LARGE SCALE GENOMIC DNA]</scope>
    <source>
        <strain evidence="4">JCM 31405</strain>
    </source>
</reference>
<evidence type="ECO:0000256" key="1">
    <source>
        <dbReference type="ARBA" id="ARBA00023125"/>
    </source>
</evidence>
<evidence type="ECO:0000256" key="2">
    <source>
        <dbReference type="ARBA" id="ARBA00023172"/>
    </source>
</evidence>
<evidence type="ECO:0008006" key="5">
    <source>
        <dbReference type="Google" id="ProtNLM"/>
    </source>
</evidence>
<keyword evidence="4" id="KW-1185">Reference proteome</keyword>
<sequence>MPEVNVALRHLIVQRAYAAATDALTPYLASPPGTSTHINVVSGIRLYFKWVEQEQRSVLNADLHQAAAYRHWLITHYAPATIKNRLTQVRTLYDILYDQGLVSGNPYRSIIGVINHPEEHRQAYTADEIAQLLRHATLEERALVLLGAHGGLTGPEVLKLTFKDLDLTGGTLRTTNRTVNISEDLRTALEQWGRQRGHTALFSTTGRVFDIEAQFFLRKRLFFLCRRAGVTYRAWQALRNAAGLRLLENTDQHLLHSRQQLRQHLGLGSTEAIRPLLKLSLKKQDPTT</sequence>
<dbReference type="SUPFAM" id="SSF56349">
    <property type="entry name" value="DNA breaking-rejoining enzymes"/>
    <property type="match status" value="1"/>
</dbReference>